<organism evidence="2 3">
    <name type="scientific">Anas platyrhynchos</name>
    <name type="common">Mallard</name>
    <name type="synonym">Anas boschas</name>
    <dbReference type="NCBI Taxonomy" id="8839"/>
    <lineage>
        <taxon>Eukaryota</taxon>
        <taxon>Metazoa</taxon>
        <taxon>Chordata</taxon>
        <taxon>Craniata</taxon>
        <taxon>Vertebrata</taxon>
        <taxon>Euteleostomi</taxon>
        <taxon>Archelosauria</taxon>
        <taxon>Archosauria</taxon>
        <taxon>Dinosauria</taxon>
        <taxon>Saurischia</taxon>
        <taxon>Theropoda</taxon>
        <taxon>Coelurosauria</taxon>
        <taxon>Aves</taxon>
        <taxon>Neognathae</taxon>
        <taxon>Galloanserae</taxon>
        <taxon>Anseriformes</taxon>
        <taxon>Anatidae</taxon>
        <taxon>Anatinae</taxon>
        <taxon>Anas</taxon>
    </lineage>
</organism>
<keyword evidence="3" id="KW-1185">Reference proteome</keyword>
<name>R0L4Z6_ANAPL</name>
<dbReference type="EMBL" id="KB743973">
    <property type="protein sequence ID" value="EOA96464.1"/>
    <property type="molecule type" value="Genomic_DNA"/>
</dbReference>
<protein>
    <submittedName>
        <fullName evidence="2">Uncharacterized protein</fullName>
    </submittedName>
</protein>
<gene>
    <name evidence="2" type="ORF">Anapl_12716</name>
</gene>
<proteinExistence type="predicted"/>
<sequence length="186" mass="20467">MPSARDATAEQTPNFLQQQPELKAKTAAEEPHSLGRWAQLDDLIATDPEKSSLELGYDTVPSGPCGININLICMQLQNGFTRSVPHFSQNTATTRAETQSAVKAKTGRTSTPKLLIICKRIGDYNHRSHSCEGPKIRGTSPCQTREPLIIKQSSDSLTPHLWASVPPPDKVNNETQQLHVTLIDIF</sequence>
<evidence type="ECO:0000313" key="2">
    <source>
        <dbReference type="EMBL" id="EOA96464.1"/>
    </source>
</evidence>
<feature type="compositionally biased region" description="Polar residues" evidence="1">
    <location>
        <begin position="9"/>
        <end position="20"/>
    </location>
</feature>
<feature type="region of interest" description="Disordered" evidence="1">
    <location>
        <begin position="1"/>
        <end position="30"/>
    </location>
</feature>
<dbReference type="Proteomes" id="UP000296049">
    <property type="component" value="Unassembled WGS sequence"/>
</dbReference>
<evidence type="ECO:0000313" key="3">
    <source>
        <dbReference type="Proteomes" id="UP000296049"/>
    </source>
</evidence>
<accession>R0L4Z6</accession>
<evidence type="ECO:0000256" key="1">
    <source>
        <dbReference type="SAM" id="MobiDB-lite"/>
    </source>
</evidence>
<dbReference type="AlphaFoldDB" id="R0L4Z6"/>
<reference evidence="3" key="1">
    <citation type="journal article" date="2013" name="Nat. Genet.">
        <title>The duck genome and transcriptome provide insight into an avian influenza virus reservoir species.</title>
        <authorList>
            <person name="Huang Y."/>
            <person name="Li Y."/>
            <person name="Burt D.W."/>
            <person name="Chen H."/>
            <person name="Zhang Y."/>
            <person name="Qian W."/>
            <person name="Kim H."/>
            <person name="Gan S."/>
            <person name="Zhao Y."/>
            <person name="Li J."/>
            <person name="Yi K."/>
            <person name="Feng H."/>
            <person name="Zhu P."/>
            <person name="Li B."/>
            <person name="Liu Q."/>
            <person name="Fairley S."/>
            <person name="Magor K.E."/>
            <person name="Du Z."/>
            <person name="Hu X."/>
            <person name="Goodman L."/>
            <person name="Tafer H."/>
            <person name="Vignal A."/>
            <person name="Lee T."/>
            <person name="Kim K.W."/>
            <person name="Sheng Z."/>
            <person name="An Y."/>
            <person name="Searle S."/>
            <person name="Herrero J."/>
            <person name="Groenen M.A."/>
            <person name="Crooijmans R.P."/>
            <person name="Faraut T."/>
            <person name="Cai Q."/>
            <person name="Webster R.G."/>
            <person name="Aldridge J.R."/>
            <person name="Warren W.C."/>
            <person name="Bartschat S."/>
            <person name="Kehr S."/>
            <person name="Marz M."/>
            <person name="Stadler P.F."/>
            <person name="Smith J."/>
            <person name="Kraus R.H."/>
            <person name="Zhao Y."/>
            <person name="Ren L."/>
            <person name="Fei J."/>
            <person name="Morisson M."/>
            <person name="Kaiser P."/>
            <person name="Griffin D.K."/>
            <person name="Rao M."/>
            <person name="Pitel F."/>
            <person name="Wang J."/>
            <person name="Li N."/>
        </authorList>
    </citation>
    <scope>NUCLEOTIDE SEQUENCE [LARGE SCALE GENOMIC DNA]</scope>
</reference>